<evidence type="ECO:0000313" key="3">
    <source>
        <dbReference type="EMBL" id="KAK9820571.1"/>
    </source>
</evidence>
<gene>
    <name evidence="3" type="ORF">WJX72_011764</name>
</gene>
<proteinExistence type="predicted"/>
<keyword evidence="4" id="KW-1185">Reference proteome</keyword>
<sequence>MSGGNARTSSEQRIAELETELRAKQVEIELSKKQVRGWRPTLKAVAALIVAILVSATLLAFFISLCSI</sequence>
<comment type="caution">
    <text evidence="3">The sequence shown here is derived from an EMBL/GenBank/DDBJ whole genome shotgun (WGS) entry which is preliminary data.</text>
</comment>
<evidence type="ECO:0000313" key="4">
    <source>
        <dbReference type="Proteomes" id="UP001489004"/>
    </source>
</evidence>
<keyword evidence="1" id="KW-0175">Coiled coil</keyword>
<accession>A0AAW1QGP5</accession>
<dbReference type="EMBL" id="JALJOR010000003">
    <property type="protein sequence ID" value="KAK9820571.1"/>
    <property type="molecule type" value="Genomic_DNA"/>
</dbReference>
<dbReference type="AlphaFoldDB" id="A0AAW1QGP5"/>
<feature type="coiled-coil region" evidence="1">
    <location>
        <begin position="7"/>
        <end position="34"/>
    </location>
</feature>
<keyword evidence="2" id="KW-1133">Transmembrane helix</keyword>
<feature type="transmembrane region" description="Helical" evidence="2">
    <location>
        <begin position="42"/>
        <end position="65"/>
    </location>
</feature>
<evidence type="ECO:0000256" key="1">
    <source>
        <dbReference type="SAM" id="Coils"/>
    </source>
</evidence>
<protein>
    <submittedName>
        <fullName evidence="3">Uncharacterized protein</fullName>
    </submittedName>
</protein>
<keyword evidence="2" id="KW-0472">Membrane</keyword>
<keyword evidence="2" id="KW-0812">Transmembrane</keyword>
<name>A0AAW1QGP5_9CHLO</name>
<evidence type="ECO:0000256" key="2">
    <source>
        <dbReference type="SAM" id="Phobius"/>
    </source>
</evidence>
<dbReference type="Proteomes" id="UP001489004">
    <property type="component" value="Unassembled WGS sequence"/>
</dbReference>
<reference evidence="3 4" key="1">
    <citation type="journal article" date="2024" name="Nat. Commun.">
        <title>Phylogenomics reveals the evolutionary origins of lichenization in chlorophyte algae.</title>
        <authorList>
            <person name="Puginier C."/>
            <person name="Libourel C."/>
            <person name="Otte J."/>
            <person name="Skaloud P."/>
            <person name="Haon M."/>
            <person name="Grisel S."/>
            <person name="Petersen M."/>
            <person name="Berrin J.G."/>
            <person name="Delaux P.M."/>
            <person name="Dal Grande F."/>
            <person name="Keller J."/>
        </authorList>
    </citation>
    <scope>NUCLEOTIDE SEQUENCE [LARGE SCALE GENOMIC DNA]</scope>
    <source>
        <strain evidence="3 4">SAG 2043</strain>
    </source>
</reference>
<organism evidence="3 4">
    <name type="scientific">[Myrmecia] bisecta</name>
    <dbReference type="NCBI Taxonomy" id="41462"/>
    <lineage>
        <taxon>Eukaryota</taxon>
        <taxon>Viridiplantae</taxon>
        <taxon>Chlorophyta</taxon>
        <taxon>core chlorophytes</taxon>
        <taxon>Trebouxiophyceae</taxon>
        <taxon>Trebouxiales</taxon>
        <taxon>Trebouxiaceae</taxon>
        <taxon>Myrmecia</taxon>
    </lineage>
</organism>